<organism evidence="2 3">
    <name type="scientific">Stylosanthes scabra</name>
    <dbReference type="NCBI Taxonomy" id="79078"/>
    <lineage>
        <taxon>Eukaryota</taxon>
        <taxon>Viridiplantae</taxon>
        <taxon>Streptophyta</taxon>
        <taxon>Embryophyta</taxon>
        <taxon>Tracheophyta</taxon>
        <taxon>Spermatophyta</taxon>
        <taxon>Magnoliopsida</taxon>
        <taxon>eudicotyledons</taxon>
        <taxon>Gunneridae</taxon>
        <taxon>Pentapetalae</taxon>
        <taxon>rosids</taxon>
        <taxon>fabids</taxon>
        <taxon>Fabales</taxon>
        <taxon>Fabaceae</taxon>
        <taxon>Papilionoideae</taxon>
        <taxon>50 kb inversion clade</taxon>
        <taxon>dalbergioids sensu lato</taxon>
        <taxon>Dalbergieae</taxon>
        <taxon>Pterocarpus clade</taxon>
        <taxon>Stylosanthes</taxon>
    </lineage>
</organism>
<sequence length="139" mass="15711">MVQQGQTRGNTRTRAVCKVAQPRPCCCPNDAVSILQVSRGTHNPLPCCRISRLQLVDLLWKALILEATHLYKRVFSQEMKQGERAHQMRARSQASSLITWSKDPLANMGTHIVTYTLSEGQSSNRPPLFTGKNYPYLKE</sequence>
<evidence type="ECO:0000313" key="3">
    <source>
        <dbReference type="Proteomes" id="UP001341840"/>
    </source>
</evidence>
<protein>
    <submittedName>
        <fullName evidence="2">Uncharacterized protein</fullName>
    </submittedName>
</protein>
<evidence type="ECO:0000256" key="1">
    <source>
        <dbReference type="SAM" id="MobiDB-lite"/>
    </source>
</evidence>
<feature type="region of interest" description="Disordered" evidence="1">
    <location>
        <begin position="119"/>
        <end position="139"/>
    </location>
</feature>
<proteinExistence type="predicted"/>
<name>A0ABU6VRH3_9FABA</name>
<reference evidence="2 3" key="1">
    <citation type="journal article" date="2023" name="Plants (Basel)">
        <title>Bridging the Gap: Combining Genomics and Transcriptomics Approaches to Understand Stylosanthes scabra, an Orphan Legume from the Brazilian Caatinga.</title>
        <authorList>
            <person name="Ferreira-Neto J.R.C."/>
            <person name="da Silva M.D."/>
            <person name="Binneck E."/>
            <person name="de Melo N.F."/>
            <person name="da Silva R.H."/>
            <person name="de Melo A.L.T.M."/>
            <person name="Pandolfi V."/>
            <person name="Bustamante F.O."/>
            <person name="Brasileiro-Vidal A.C."/>
            <person name="Benko-Iseppon A.M."/>
        </authorList>
    </citation>
    <scope>NUCLEOTIDE SEQUENCE [LARGE SCALE GENOMIC DNA]</scope>
    <source>
        <tissue evidence="2">Leaves</tissue>
    </source>
</reference>
<keyword evidence="3" id="KW-1185">Reference proteome</keyword>
<gene>
    <name evidence="2" type="ORF">PIB30_077114</name>
</gene>
<accession>A0ABU6VRH3</accession>
<dbReference type="Proteomes" id="UP001341840">
    <property type="component" value="Unassembled WGS sequence"/>
</dbReference>
<evidence type="ECO:0000313" key="2">
    <source>
        <dbReference type="EMBL" id="MED6175300.1"/>
    </source>
</evidence>
<comment type="caution">
    <text evidence="2">The sequence shown here is derived from an EMBL/GenBank/DDBJ whole genome shotgun (WGS) entry which is preliminary data.</text>
</comment>
<dbReference type="EMBL" id="JASCZI010152063">
    <property type="protein sequence ID" value="MED6175300.1"/>
    <property type="molecule type" value="Genomic_DNA"/>
</dbReference>